<proteinExistence type="predicted"/>
<reference evidence="1" key="2">
    <citation type="submission" date="2020-09" db="EMBL/GenBank/DDBJ databases">
        <authorList>
            <person name="Sun Q."/>
            <person name="Ohkuma M."/>
        </authorList>
    </citation>
    <scope>NUCLEOTIDE SEQUENCE</scope>
    <source>
        <strain evidence="1">JCM 19596</strain>
    </source>
</reference>
<organism evidence="1 2">
    <name type="scientific">Halocalculus aciditolerans</name>
    <dbReference type="NCBI Taxonomy" id="1383812"/>
    <lineage>
        <taxon>Archaea</taxon>
        <taxon>Methanobacteriati</taxon>
        <taxon>Methanobacteriota</taxon>
        <taxon>Stenosarchaea group</taxon>
        <taxon>Halobacteria</taxon>
        <taxon>Halobacteriales</taxon>
        <taxon>Halobacteriaceae</taxon>
        <taxon>Halocalculus</taxon>
    </lineage>
</organism>
<keyword evidence="2" id="KW-1185">Reference proteome</keyword>
<dbReference type="GO" id="GO:0016740">
    <property type="term" value="F:transferase activity"/>
    <property type="evidence" value="ECO:0007669"/>
    <property type="project" value="UniProtKB-KW"/>
</dbReference>
<dbReference type="PANTHER" id="PTHR12149:SF8">
    <property type="entry name" value="PROTEIN-RIBULOSAMINE 3-KINASE"/>
    <property type="match status" value="1"/>
</dbReference>
<dbReference type="RefSeq" id="WP_188977248.1">
    <property type="nucleotide sequence ID" value="NZ_BMPG01000002.1"/>
</dbReference>
<dbReference type="Pfam" id="PF03881">
    <property type="entry name" value="Fructosamin_kin"/>
    <property type="match status" value="1"/>
</dbReference>
<accession>A0A830FIP5</accession>
<gene>
    <name evidence="1" type="ORF">GCM10009039_13560</name>
</gene>
<evidence type="ECO:0000313" key="1">
    <source>
        <dbReference type="EMBL" id="GGL56699.1"/>
    </source>
</evidence>
<name>A0A830FIP5_9EURY</name>
<dbReference type="OrthoDB" id="281727at2157"/>
<dbReference type="Gene3D" id="1.20.1270.240">
    <property type="match status" value="1"/>
</dbReference>
<protein>
    <submittedName>
        <fullName evidence="1">Aminoglycoside phosphotransferase</fullName>
    </submittedName>
</protein>
<dbReference type="SUPFAM" id="SSF56112">
    <property type="entry name" value="Protein kinase-like (PK-like)"/>
    <property type="match status" value="1"/>
</dbReference>
<evidence type="ECO:0000313" key="2">
    <source>
        <dbReference type="Proteomes" id="UP000607197"/>
    </source>
</evidence>
<dbReference type="PIRSF" id="PIRSF006221">
    <property type="entry name" value="Ketosamine-3-kinase"/>
    <property type="match status" value="1"/>
</dbReference>
<dbReference type="Proteomes" id="UP000607197">
    <property type="component" value="Unassembled WGS sequence"/>
</dbReference>
<dbReference type="Gene3D" id="3.30.200.20">
    <property type="entry name" value="Phosphorylase Kinase, domain 1"/>
    <property type="match status" value="1"/>
</dbReference>
<dbReference type="EMBL" id="BMPG01000002">
    <property type="protein sequence ID" value="GGL56699.1"/>
    <property type="molecule type" value="Genomic_DNA"/>
</dbReference>
<sequence>MTAVADRVAVELGVPVTSSRRLDGGEIGTVTACALADGRRVVAKTGATPLDVEARALRRLAAAGLPTPDVLAVAPDLLVLEHVPHGEWTPRAAEALGERVARLHGTTRDAYGYPEATWKGRLELPNDPFESWPRFFAANRLRPTASAAREAGGITDDSLDRVRALADDLDKYLPANPPAALLHGDLWRNNVVPGDGDVRAVLDPASSYGDPAVDVTYADWCGLDDAFRRGYESVRPLSVSDATRTVYELSFALDHAFHFPDDGYDAAVDDALCTLGR</sequence>
<reference evidence="1" key="1">
    <citation type="journal article" date="2014" name="Int. J. Syst. Evol. Microbiol.">
        <title>Complete genome sequence of Corynebacterium casei LMG S-19264T (=DSM 44701T), isolated from a smear-ripened cheese.</title>
        <authorList>
            <consortium name="US DOE Joint Genome Institute (JGI-PGF)"/>
            <person name="Walter F."/>
            <person name="Albersmeier A."/>
            <person name="Kalinowski J."/>
            <person name="Ruckert C."/>
        </authorList>
    </citation>
    <scope>NUCLEOTIDE SEQUENCE</scope>
    <source>
        <strain evidence="1">JCM 19596</strain>
    </source>
</reference>
<comment type="caution">
    <text evidence="1">The sequence shown here is derived from an EMBL/GenBank/DDBJ whole genome shotgun (WGS) entry which is preliminary data.</text>
</comment>
<dbReference type="AlphaFoldDB" id="A0A830FIP5"/>
<dbReference type="Gene3D" id="1.10.510.10">
    <property type="entry name" value="Transferase(Phosphotransferase) domain 1"/>
    <property type="match status" value="1"/>
</dbReference>
<dbReference type="InterPro" id="IPR011009">
    <property type="entry name" value="Kinase-like_dom_sf"/>
</dbReference>
<dbReference type="PANTHER" id="PTHR12149">
    <property type="entry name" value="FRUCTOSAMINE 3 KINASE-RELATED PROTEIN"/>
    <property type="match status" value="1"/>
</dbReference>
<keyword evidence="1" id="KW-0808">Transferase</keyword>
<dbReference type="InterPro" id="IPR016477">
    <property type="entry name" value="Fructo-/Ketosamine-3-kinase"/>
</dbReference>